<dbReference type="STRING" id="7375.A0A0L0C6E0"/>
<organism evidence="4 5">
    <name type="scientific">Lucilia cuprina</name>
    <name type="common">Green bottle fly</name>
    <name type="synonym">Australian sheep blowfly</name>
    <dbReference type="NCBI Taxonomy" id="7375"/>
    <lineage>
        <taxon>Eukaryota</taxon>
        <taxon>Metazoa</taxon>
        <taxon>Ecdysozoa</taxon>
        <taxon>Arthropoda</taxon>
        <taxon>Hexapoda</taxon>
        <taxon>Insecta</taxon>
        <taxon>Pterygota</taxon>
        <taxon>Neoptera</taxon>
        <taxon>Endopterygota</taxon>
        <taxon>Diptera</taxon>
        <taxon>Brachycera</taxon>
        <taxon>Muscomorpha</taxon>
        <taxon>Oestroidea</taxon>
        <taxon>Calliphoridae</taxon>
        <taxon>Luciliinae</taxon>
        <taxon>Lucilia</taxon>
    </lineage>
</organism>
<keyword evidence="5" id="KW-1185">Reference proteome</keyword>
<dbReference type="GO" id="GO:0006218">
    <property type="term" value="P:uridine catabolic process"/>
    <property type="evidence" value="ECO:0007669"/>
    <property type="project" value="TreeGrafter"/>
</dbReference>
<feature type="binding site" evidence="2">
    <location>
        <begin position="130"/>
        <end position="133"/>
    </location>
    <ligand>
        <name>phosphate</name>
        <dbReference type="ChEBI" id="CHEBI:43474"/>
    </ligand>
</feature>
<dbReference type="GO" id="GO:0009166">
    <property type="term" value="P:nucleotide catabolic process"/>
    <property type="evidence" value="ECO:0007669"/>
    <property type="project" value="InterPro"/>
</dbReference>
<feature type="binding site" evidence="2">
    <location>
        <position position="209"/>
    </location>
    <ligand>
        <name>substrate</name>
    </ligand>
</feature>
<dbReference type="SUPFAM" id="SSF53167">
    <property type="entry name" value="Purine and uridine phosphorylases"/>
    <property type="match status" value="1"/>
</dbReference>
<dbReference type="OMA" id="AVCEYSE"/>
<evidence type="ECO:0000313" key="4">
    <source>
        <dbReference type="EMBL" id="KNC27958.1"/>
    </source>
</evidence>
<dbReference type="PANTHER" id="PTHR43691:SF11">
    <property type="entry name" value="FI09636P-RELATED"/>
    <property type="match status" value="1"/>
</dbReference>
<dbReference type="Pfam" id="PF01048">
    <property type="entry name" value="PNP_UDP_1"/>
    <property type="match status" value="1"/>
</dbReference>
<proteinExistence type="inferred from homology"/>
<comment type="similarity">
    <text evidence="1">Belongs to the PNP/UDP phosphorylase family.</text>
</comment>
<dbReference type="InterPro" id="IPR010059">
    <property type="entry name" value="Uridine_phosphorylase_euk"/>
</dbReference>
<dbReference type="AlphaFoldDB" id="A0A0L0C6E0"/>
<gene>
    <name evidence="4" type="ORF">FF38_06172</name>
</gene>
<dbReference type="Gene3D" id="3.40.50.1580">
    <property type="entry name" value="Nucleoside phosphorylase domain"/>
    <property type="match status" value="1"/>
</dbReference>
<feature type="binding site" evidence="2">
    <location>
        <position position="211"/>
    </location>
    <ligand>
        <name>substrate</name>
    </ligand>
</feature>
<dbReference type="NCBIfam" id="TIGR01719">
    <property type="entry name" value="euk_UDPppase"/>
    <property type="match status" value="1"/>
</dbReference>
<dbReference type="CDD" id="cd17763">
    <property type="entry name" value="UP_hUPP-like"/>
    <property type="match status" value="1"/>
</dbReference>
<evidence type="ECO:0000256" key="1">
    <source>
        <dbReference type="ARBA" id="ARBA00010456"/>
    </source>
</evidence>
<protein>
    <recommendedName>
        <fullName evidence="3">Nucleoside phosphorylase domain-containing protein</fullName>
    </recommendedName>
</protein>
<comment type="caution">
    <text evidence="4">The sequence shown here is derived from an EMBL/GenBank/DDBJ whole genome shotgun (WGS) entry which is preliminary data.</text>
</comment>
<accession>A0A0L0C6E0</accession>
<dbReference type="OrthoDB" id="204058at2759"/>
<sequence>MSKLGVATLKNPNLDTMKSDFLYHIDINIPDTRDTSDIQQRFGDVKFVCMGGTKKRMLDLAKYLRGLLEPENKTEEFIDISAAGNRYAIFKVGPVLCCSHGVGMSTMSVVLHELLKLVYYAKCQDPIFIRLGTSGGIGVEPGTVVITKDAYNGYLKNEHEIAILGQRIVRPANFDPTLAQELLECSKGSFDYNVVLGNTMGAECFYEGQGRLDGSSCHYTENDKMAFIQQCYDKGIRNIEMEATMFSSLTKHVGVKAADICVTLINRFEGDQIKITKKQKHDFEQRPFNIVGAYIQKVLAQRK</sequence>
<dbReference type="GO" id="GO:0004850">
    <property type="term" value="F:uridine phosphorylase activity"/>
    <property type="evidence" value="ECO:0007669"/>
    <property type="project" value="InterPro"/>
</dbReference>
<dbReference type="PANTHER" id="PTHR43691">
    <property type="entry name" value="URIDINE PHOSPHORYLASE"/>
    <property type="match status" value="1"/>
</dbReference>
<evidence type="ECO:0000256" key="2">
    <source>
        <dbReference type="PIRSR" id="PIRSR610059-50"/>
    </source>
</evidence>
<dbReference type="EMBL" id="JRES01000835">
    <property type="protein sequence ID" value="KNC27958.1"/>
    <property type="molecule type" value="Genomic_DNA"/>
</dbReference>
<name>A0A0L0C6E0_LUCCU</name>
<evidence type="ECO:0000259" key="3">
    <source>
        <dbReference type="Pfam" id="PF01048"/>
    </source>
</evidence>
<dbReference type="InterPro" id="IPR000845">
    <property type="entry name" value="Nucleoside_phosphorylase_d"/>
</dbReference>
<dbReference type="InterPro" id="IPR035994">
    <property type="entry name" value="Nucleoside_phosphorylase_sf"/>
</dbReference>
<dbReference type="Proteomes" id="UP000037069">
    <property type="component" value="Unassembled WGS sequence"/>
</dbReference>
<feature type="domain" description="Nucleoside phosphorylase" evidence="3">
    <location>
        <begin position="46"/>
        <end position="267"/>
    </location>
</feature>
<evidence type="ECO:0000313" key="5">
    <source>
        <dbReference type="Proteomes" id="UP000037069"/>
    </source>
</evidence>
<feature type="binding site" evidence="2">
    <location>
        <position position="86"/>
    </location>
    <ligand>
        <name>phosphate</name>
        <dbReference type="ChEBI" id="CHEBI:43474"/>
    </ligand>
</feature>
<dbReference type="GO" id="GO:0005829">
    <property type="term" value="C:cytosol"/>
    <property type="evidence" value="ECO:0007669"/>
    <property type="project" value="TreeGrafter"/>
</dbReference>
<reference evidence="4 5" key="1">
    <citation type="journal article" date="2015" name="Nat. Commun.">
        <title>Lucilia cuprina genome unlocks parasitic fly biology to underpin future interventions.</title>
        <authorList>
            <person name="Anstead C.A."/>
            <person name="Korhonen P.K."/>
            <person name="Young N.D."/>
            <person name="Hall R.S."/>
            <person name="Jex A.R."/>
            <person name="Murali S.C."/>
            <person name="Hughes D.S."/>
            <person name="Lee S.F."/>
            <person name="Perry T."/>
            <person name="Stroehlein A.J."/>
            <person name="Ansell B.R."/>
            <person name="Breugelmans B."/>
            <person name="Hofmann A."/>
            <person name="Qu J."/>
            <person name="Dugan S."/>
            <person name="Lee S.L."/>
            <person name="Chao H."/>
            <person name="Dinh H."/>
            <person name="Han Y."/>
            <person name="Doddapaneni H.V."/>
            <person name="Worley K.C."/>
            <person name="Muzny D.M."/>
            <person name="Ioannidis P."/>
            <person name="Waterhouse R.M."/>
            <person name="Zdobnov E.M."/>
            <person name="James P.J."/>
            <person name="Bagnall N.H."/>
            <person name="Kotze A.C."/>
            <person name="Gibbs R.A."/>
            <person name="Richards S."/>
            <person name="Batterham P."/>
            <person name="Gasser R.B."/>
        </authorList>
    </citation>
    <scope>NUCLEOTIDE SEQUENCE [LARGE SCALE GENOMIC DNA]</scope>
    <source>
        <strain evidence="4 5">LS</strain>
        <tissue evidence="4">Full body</tissue>
    </source>
</reference>